<keyword evidence="7" id="KW-1185">Reference proteome</keyword>
<protein>
    <recommendedName>
        <fullName evidence="5">Cyclin-like domain-containing protein</fullName>
    </recommendedName>
</protein>
<dbReference type="Gene3D" id="1.10.472.10">
    <property type="entry name" value="Cyclin-like"/>
    <property type="match status" value="1"/>
</dbReference>
<evidence type="ECO:0000259" key="5">
    <source>
        <dbReference type="SMART" id="SM00385"/>
    </source>
</evidence>
<dbReference type="SMART" id="SM00385">
    <property type="entry name" value="CYCLIN"/>
    <property type="match status" value="1"/>
</dbReference>
<sequence length="322" mass="36333">MIGRGINATAVVVGQFTSDSSRTKGHNREIQRGEGCGVEPRSDTALFTLSVGRSKSGCVRCARASPRVTSRTCKQSGQRLASTSKNLCYPYPNCLKLWRLSVGRFVHAMDLSCGENMQNSGNNSASGRTVDMCVAGPDRALDRDPRLLLNLLALERAHALHTDYFQNVQIDIQPFMRKVVTTWMLEVCEEQQCEEQVFPLAVSYMDRFLSQRAISRQQLQLLAVTAMLVASKFRQCHPLSVDLLCAYTDNTVFPQEVREWEVMLLQRLNWQLSIATAFDFVEPFLARVPWGRTNPLVRTHALTLTSVCYTGKYTQLLLLRYL</sequence>
<dbReference type="InterPro" id="IPR036915">
    <property type="entry name" value="Cyclin-like_sf"/>
</dbReference>
<dbReference type="PANTHER" id="PTHR10177">
    <property type="entry name" value="CYCLINS"/>
    <property type="match status" value="1"/>
</dbReference>
<reference evidence="6" key="1">
    <citation type="submission" date="2020-08" db="EMBL/GenBank/DDBJ databases">
        <title>Spodoptera exigua strain:BAW_Kor-Di-RS1 Genome sequencing and assembly.</title>
        <authorList>
            <person name="Kim J."/>
            <person name="Nam H.Y."/>
            <person name="Kwon M."/>
            <person name="Choi J.H."/>
            <person name="Cho S.R."/>
            <person name="Kim G.-H."/>
        </authorList>
    </citation>
    <scope>NUCLEOTIDE SEQUENCE</scope>
    <source>
        <strain evidence="6">BAW_Kor-Di-RS1</strain>
        <tissue evidence="6">Whole-body</tissue>
    </source>
</reference>
<dbReference type="EMBL" id="JACKWZ010000585">
    <property type="protein sequence ID" value="KAF9406487.1"/>
    <property type="molecule type" value="Genomic_DNA"/>
</dbReference>
<comment type="similarity">
    <text evidence="4">Belongs to the cyclin family.</text>
</comment>
<keyword evidence="2 4" id="KW-0195">Cyclin</keyword>
<proteinExistence type="inferred from homology"/>
<dbReference type="AlphaFoldDB" id="A0A835L018"/>
<accession>A0A835L018</accession>
<comment type="caution">
    <text evidence="6">The sequence shown here is derived from an EMBL/GenBank/DDBJ whole genome shotgun (WGS) entry which is preliminary data.</text>
</comment>
<dbReference type="PROSITE" id="PS00292">
    <property type="entry name" value="CYCLINS"/>
    <property type="match status" value="1"/>
</dbReference>
<evidence type="ECO:0000313" key="6">
    <source>
        <dbReference type="EMBL" id="KAF9406487.1"/>
    </source>
</evidence>
<dbReference type="InterPro" id="IPR013763">
    <property type="entry name" value="Cyclin-like_dom"/>
</dbReference>
<dbReference type="FunFam" id="1.10.472.10:FF:000003">
    <property type="entry name" value="G1/S-specific cyclin-D2"/>
    <property type="match status" value="1"/>
</dbReference>
<evidence type="ECO:0000256" key="2">
    <source>
        <dbReference type="ARBA" id="ARBA00023127"/>
    </source>
</evidence>
<gene>
    <name evidence="6" type="ORF">HW555_013166</name>
</gene>
<keyword evidence="3" id="KW-0131">Cell cycle</keyword>
<dbReference type="SUPFAM" id="SSF47954">
    <property type="entry name" value="Cyclin-like"/>
    <property type="match status" value="1"/>
</dbReference>
<evidence type="ECO:0000313" key="7">
    <source>
        <dbReference type="Proteomes" id="UP000648187"/>
    </source>
</evidence>
<evidence type="ECO:0000256" key="1">
    <source>
        <dbReference type="ARBA" id="ARBA00022618"/>
    </source>
</evidence>
<feature type="domain" description="Cyclin-like" evidence="5">
    <location>
        <begin position="182"/>
        <end position="266"/>
    </location>
</feature>
<dbReference type="GO" id="GO:0051301">
    <property type="term" value="P:cell division"/>
    <property type="evidence" value="ECO:0007669"/>
    <property type="project" value="UniProtKB-KW"/>
</dbReference>
<dbReference type="InterPro" id="IPR039361">
    <property type="entry name" value="Cyclin"/>
</dbReference>
<dbReference type="Pfam" id="PF00134">
    <property type="entry name" value="Cyclin_N"/>
    <property type="match status" value="1"/>
</dbReference>
<organism evidence="6 7">
    <name type="scientific">Spodoptera exigua</name>
    <name type="common">Beet armyworm</name>
    <name type="synonym">Noctua fulgens</name>
    <dbReference type="NCBI Taxonomy" id="7107"/>
    <lineage>
        <taxon>Eukaryota</taxon>
        <taxon>Metazoa</taxon>
        <taxon>Ecdysozoa</taxon>
        <taxon>Arthropoda</taxon>
        <taxon>Hexapoda</taxon>
        <taxon>Insecta</taxon>
        <taxon>Pterygota</taxon>
        <taxon>Neoptera</taxon>
        <taxon>Endopterygota</taxon>
        <taxon>Lepidoptera</taxon>
        <taxon>Glossata</taxon>
        <taxon>Ditrysia</taxon>
        <taxon>Noctuoidea</taxon>
        <taxon>Noctuidae</taxon>
        <taxon>Amphipyrinae</taxon>
        <taxon>Spodoptera</taxon>
    </lineage>
</organism>
<dbReference type="GO" id="GO:0000278">
    <property type="term" value="P:mitotic cell cycle"/>
    <property type="evidence" value="ECO:0007669"/>
    <property type="project" value="UniProtKB-ARBA"/>
</dbReference>
<name>A0A835L018_SPOEX</name>
<dbReference type="InterPro" id="IPR048258">
    <property type="entry name" value="Cyclins_cyclin-box"/>
</dbReference>
<evidence type="ECO:0000256" key="3">
    <source>
        <dbReference type="ARBA" id="ARBA00023306"/>
    </source>
</evidence>
<dbReference type="Proteomes" id="UP000648187">
    <property type="component" value="Unassembled WGS sequence"/>
</dbReference>
<keyword evidence="1" id="KW-0132">Cell division</keyword>
<dbReference type="InterPro" id="IPR006671">
    <property type="entry name" value="Cyclin_N"/>
</dbReference>
<evidence type="ECO:0000256" key="4">
    <source>
        <dbReference type="RuleBase" id="RU000383"/>
    </source>
</evidence>